<dbReference type="InterPro" id="IPR019775">
    <property type="entry name" value="WD40_repeat_CS"/>
</dbReference>
<dbReference type="STRING" id="1448308.A0A2T2NQV9"/>
<dbReference type="GO" id="GO:0032956">
    <property type="term" value="P:regulation of actin cytoskeleton organization"/>
    <property type="evidence" value="ECO:0007669"/>
    <property type="project" value="TreeGrafter"/>
</dbReference>
<evidence type="ECO:0000256" key="4">
    <source>
        <dbReference type="PROSITE-ProRule" id="PRU00221"/>
    </source>
</evidence>
<name>A0A2T2NQV9_CORCC</name>
<dbReference type="PANTHER" id="PTHR19842">
    <property type="entry name" value="G BETA-LIKE PROTEIN GBL"/>
    <property type="match status" value="1"/>
</dbReference>
<feature type="compositionally biased region" description="Acidic residues" evidence="5">
    <location>
        <begin position="142"/>
        <end position="152"/>
    </location>
</feature>
<evidence type="ECO:0000313" key="6">
    <source>
        <dbReference type="EMBL" id="PSN67811.1"/>
    </source>
</evidence>
<dbReference type="PROSITE" id="PS00678">
    <property type="entry name" value="WD_REPEATS_1"/>
    <property type="match status" value="1"/>
</dbReference>
<proteinExistence type="inferred from homology"/>
<protein>
    <submittedName>
        <fullName evidence="6">WD40 repeat-like protein</fullName>
    </submittedName>
</protein>
<dbReference type="PANTHER" id="PTHR19842:SF0">
    <property type="entry name" value="TARGET OF RAPAMYCIN COMPLEX SUBUNIT LST8"/>
    <property type="match status" value="1"/>
</dbReference>
<evidence type="ECO:0000256" key="2">
    <source>
        <dbReference type="ARBA" id="ARBA00022574"/>
    </source>
</evidence>
<keyword evidence="7" id="KW-1185">Reference proteome</keyword>
<evidence type="ECO:0000256" key="3">
    <source>
        <dbReference type="ARBA" id="ARBA00022737"/>
    </source>
</evidence>
<accession>A0A2T2NQV9</accession>
<dbReference type="AlphaFoldDB" id="A0A2T2NQV9"/>
<dbReference type="SUPFAM" id="SSF50978">
    <property type="entry name" value="WD40 repeat-like"/>
    <property type="match status" value="1"/>
</dbReference>
<dbReference type="Gene3D" id="2.130.10.10">
    <property type="entry name" value="YVTN repeat-like/Quinoprotein amine dehydrogenase"/>
    <property type="match status" value="1"/>
</dbReference>
<dbReference type="Pfam" id="PF00400">
    <property type="entry name" value="WD40"/>
    <property type="match status" value="3"/>
</dbReference>
<keyword evidence="3" id="KW-0677">Repeat</keyword>
<dbReference type="GO" id="GO:0031929">
    <property type="term" value="P:TOR signaling"/>
    <property type="evidence" value="ECO:0007669"/>
    <property type="project" value="InterPro"/>
</dbReference>
<gene>
    <name evidence="6" type="ORF">BS50DRAFT_491465</name>
</gene>
<dbReference type="InterPro" id="IPR036322">
    <property type="entry name" value="WD40_repeat_dom_sf"/>
</dbReference>
<evidence type="ECO:0000313" key="7">
    <source>
        <dbReference type="Proteomes" id="UP000240883"/>
    </source>
</evidence>
<evidence type="ECO:0000256" key="5">
    <source>
        <dbReference type="SAM" id="MobiDB-lite"/>
    </source>
</evidence>
<dbReference type="OrthoDB" id="10248252at2759"/>
<dbReference type="EMBL" id="KZ678134">
    <property type="protein sequence ID" value="PSN67811.1"/>
    <property type="molecule type" value="Genomic_DNA"/>
</dbReference>
<dbReference type="InterPro" id="IPR001680">
    <property type="entry name" value="WD40_rpt"/>
</dbReference>
<dbReference type="GO" id="GO:0031931">
    <property type="term" value="C:TORC1 complex"/>
    <property type="evidence" value="ECO:0007669"/>
    <property type="project" value="InterPro"/>
</dbReference>
<feature type="region of interest" description="Disordered" evidence="5">
    <location>
        <begin position="99"/>
        <end position="164"/>
    </location>
</feature>
<reference evidence="6 7" key="1">
    <citation type="journal article" date="2018" name="Front. Microbiol.">
        <title>Genome-Wide Analysis of Corynespora cassiicola Leaf Fall Disease Putative Effectors.</title>
        <authorList>
            <person name="Lopez D."/>
            <person name="Ribeiro S."/>
            <person name="Label P."/>
            <person name="Fumanal B."/>
            <person name="Venisse J.S."/>
            <person name="Kohler A."/>
            <person name="de Oliveira R.R."/>
            <person name="Labutti K."/>
            <person name="Lipzen A."/>
            <person name="Lail K."/>
            <person name="Bauer D."/>
            <person name="Ohm R.A."/>
            <person name="Barry K.W."/>
            <person name="Spatafora J."/>
            <person name="Grigoriev I.V."/>
            <person name="Martin F.M."/>
            <person name="Pujade-Renaud V."/>
        </authorList>
    </citation>
    <scope>NUCLEOTIDE SEQUENCE [LARGE SCALE GENOMIC DNA]</scope>
    <source>
        <strain evidence="6 7">Philippines</strain>
    </source>
</reference>
<organism evidence="6 7">
    <name type="scientific">Corynespora cassiicola Philippines</name>
    <dbReference type="NCBI Taxonomy" id="1448308"/>
    <lineage>
        <taxon>Eukaryota</taxon>
        <taxon>Fungi</taxon>
        <taxon>Dikarya</taxon>
        <taxon>Ascomycota</taxon>
        <taxon>Pezizomycotina</taxon>
        <taxon>Dothideomycetes</taxon>
        <taxon>Pleosporomycetidae</taxon>
        <taxon>Pleosporales</taxon>
        <taxon>Corynesporascaceae</taxon>
        <taxon>Corynespora</taxon>
    </lineage>
</organism>
<comment type="similarity">
    <text evidence="1">Belongs to the WD repeat LST8 family.</text>
</comment>
<feature type="repeat" description="WD" evidence="4">
    <location>
        <begin position="744"/>
        <end position="770"/>
    </location>
</feature>
<evidence type="ECO:0000256" key="1">
    <source>
        <dbReference type="ARBA" id="ARBA00009890"/>
    </source>
</evidence>
<keyword evidence="2 4" id="KW-0853">WD repeat</keyword>
<dbReference type="Proteomes" id="UP000240883">
    <property type="component" value="Unassembled WGS sequence"/>
</dbReference>
<dbReference type="SMART" id="SM00320">
    <property type="entry name" value="WD40"/>
    <property type="match status" value="6"/>
</dbReference>
<dbReference type="InterPro" id="IPR037588">
    <property type="entry name" value="MLST8"/>
</dbReference>
<dbReference type="InterPro" id="IPR015943">
    <property type="entry name" value="WD40/YVTN_repeat-like_dom_sf"/>
</dbReference>
<sequence>MQPFSAEDDRLIIYLKEVLQLRWKDFERYFPGRKWTNVQVRYSQKLNKRDRTRDPPEYSLPPAILSAMDHQTSRPLPQPVLPHGPSPALFTSAHILEQDSLSERDSPSGNEYPVRRNRPRRDVPTHDYTWPRRHRISRAGTEVEDETVEATDADTPISSEPSVESVVIPEKAIPVENPPLDMELEQSDARLALSGVPTREGPEGRLPYLSCSQRSALQKRFSGWELDQLVSREWQGAVLHVDLSPAEMDIAESAISKVLGQPQLSDKLSRRRRFRMMLKDVSEPKLLKLGYELRYQLMSTRDTESIKAFLYDARKGKLRSAPMVERMGAARPKLDYSSAPKTSTASMVLQRELGLQSRRGWKSATHPVTYQLRNRLIDTLGPAYRYTGASSDVHTVAWSPDGQCFAAGAVCVTDAHSMQYNRPNNLLYGNVAYNTIHELREHYVERPKMESGPNSTQAMFESQDRKLYTTISSVAFSPNGKYMFSAGYDNHAVIWEAPRDGTQPRLIKALKHKAEVDMLAVSCTGKVATAAKKSSRHGSANAVKVISIGEDDPEQIERVSFTSQKAGERPDLNILPTALQFEPNHGRLLLAGFGANNREDRFDTNGDICLWDLHSQEQLYIHGSGRNVFDVAWNGDQRCRPWFAVGCVAGGNVNRGTRSVLRLYDGYGLDRYSMAMEIECKALDMNDVLFCPHDENLIAAGCTSGRAYVWDLRWPDTWLRELAHSSSLMPLDDYIDREITDTGVRFLSWGDNASRLYSGSSDGVVKVWDVIGSEEETFVKDLATLDSGIMAGAFSPDYSKLLIGEVDGSVNVLEVGRDDSYDAEKLKYIPYVEGPDEDAMEIPTTGVAIASDLVVSGEMVQIPFGGYPVRQAVQGPNYNGPYDNAIDAPFLREQALEMQLHLSKSPAPQCDIWACNDTVKVTSEEVGDSGRSEDRIPDELRKQWKLGGASSLPPGKSRCANCGRAARPMNSQEVDVAPLCERCSFACFRCGANNNVDPKTETLNCHHCQRVWSIGTLGFECVRETLDPTNFSDVPSLRQYAKKVSRTKLGEDNASFGDEMNALTDYFHSLATDRPDSPPL</sequence>
<dbReference type="GO" id="GO:0031932">
    <property type="term" value="C:TORC2 complex"/>
    <property type="evidence" value="ECO:0007669"/>
    <property type="project" value="InterPro"/>
</dbReference>
<feature type="repeat" description="WD" evidence="4">
    <location>
        <begin position="471"/>
        <end position="496"/>
    </location>
</feature>
<dbReference type="PROSITE" id="PS50082">
    <property type="entry name" value="WD_REPEATS_2"/>
    <property type="match status" value="2"/>
</dbReference>
<feature type="compositionally biased region" description="Low complexity" evidence="5">
    <location>
        <begin position="153"/>
        <end position="164"/>
    </location>
</feature>